<evidence type="ECO:0000256" key="1">
    <source>
        <dbReference type="ARBA" id="ARBA00006992"/>
    </source>
</evidence>
<dbReference type="PANTHER" id="PTHR12706">
    <property type="entry name" value="STRAWBERRY NOTCH-RELATED"/>
    <property type="match status" value="1"/>
</dbReference>
<organism evidence="5 6">
    <name type="scientific">Fulvimarina pelagi HTCC2506</name>
    <dbReference type="NCBI Taxonomy" id="314231"/>
    <lineage>
        <taxon>Bacteria</taxon>
        <taxon>Pseudomonadati</taxon>
        <taxon>Pseudomonadota</taxon>
        <taxon>Alphaproteobacteria</taxon>
        <taxon>Hyphomicrobiales</taxon>
        <taxon>Aurantimonadaceae</taxon>
        <taxon>Fulvimarina</taxon>
    </lineage>
</organism>
<dbReference type="PANTHER" id="PTHR12706:SF30">
    <property type="entry name" value="PROTEIN STRAWBERRY NOTCH-RELATED"/>
    <property type="match status" value="1"/>
</dbReference>
<feature type="domain" description="Strawberry notch AAA" evidence="4">
    <location>
        <begin position="473"/>
        <end position="799"/>
    </location>
</feature>
<keyword evidence="5" id="KW-0347">Helicase</keyword>
<dbReference type="InterPro" id="IPR029063">
    <property type="entry name" value="SAM-dependent_MTases_sf"/>
</dbReference>
<keyword evidence="5" id="KW-0067">ATP-binding</keyword>
<dbReference type="EMBL" id="AATP01000012">
    <property type="protein sequence ID" value="EAU39841.1"/>
    <property type="molecule type" value="Genomic_DNA"/>
</dbReference>
<feature type="domain" description="Strawberry notch helicase C" evidence="3">
    <location>
        <begin position="972"/>
        <end position="1226"/>
    </location>
</feature>
<feature type="compositionally biased region" description="Polar residues" evidence="2">
    <location>
        <begin position="397"/>
        <end position="416"/>
    </location>
</feature>
<keyword evidence="5" id="KW-0489">Methyltransferase</keyword>
<sequence length="1502" mass="162980">MSLTSNVDLFQTPSLFAFTEASADLIGGTDAGVTARPTNYLAIVDAAQSLLTSLEAGTRIDGRGLRAAMEAAFGGTDAEGFWVWKDAYEAVETAQVLFVLKYDAVMQRQARYRAKDDPQETARIVLQMLAAVADICPTQTRRSEESKKRQQFSTPLPLAFVAAQAAGILSSDTVLEPSAGTAMMAVFARTAGAALILNEYSDLRAKLLKATLNVDRVTRFDAAAIHDRLDAHMTPSLVLMNPPFSSTPGIARRMKGTTARHIRSALQRLQPDGRLVAITGESFNPDNPAWRETFRDLQTIGRVVFSAGIAGKVFAPHGTTIETRLTVIDKGPAEDPTRFNGLQRKADCAFDLLAMVQTSCPPRLVGVGGSCVARPASSSPSADQGRSKPDASGQPPLWSTTRSSSGALSQSATARNEATRSPGKSKTAIAPGDRDIIDVAYTSRDWSPNADQLTASLYEAYEVQAITIEGAKPHPTTLVQSAAMASVAPPVPSYRPKVPAHLIRDGILSDAQIESVVYAGEAHSGFLSGFWKRDTETGELIAASEGEGAKLRRGWFLGDGTGCGKGRQVAGIIMDNWLKGRRKAVWLSKSDKLIEDARRDWIALGGAASDIVALPKFKQGAEIAMSAGILFVTYATLRTAERTIGTVTKTSRLAQLTDWLGEGFDGVIAFDEAHAMANAAGGKSERGDKKPSQQGKAGLDLQNAVPGARVVYVSATGATEVSNLAYASRLGLWGTGDFPFVTRALFVSAMEAGGIAAMEVISRDLKALGLYMARSVSYAGVEYDMLVHDLSQSQIAIYDSYAEAFQLIHNHLDAALLTSGVTSDEGTLNAQAKSAARSAFESNKQRFFQHLISAMKCPSLIPAIQADLEAGHSAVVQIVSTSEALLERRLAEIPASEWHDIQLDVTPREYVLDYLRHSFPVQLFEPFTDEDGNLHSRPAIDEAGNPVLCREAVARRDAMIEKLGSLAPVQGALDQLIWRFGTDAVAEVTGRSRRVVRTTDGQLKVEKRPASSNIAETQSFMDDDKRILIFSDAGGTGRSYHADLGAKNQRIRVHYLLEPGWRADNAIQGLGRTHRTNQAQPPLFRPVATNVKGEKRFLSTIARRLDTLGAITRGQRQTGGQGMFRAEDNLESPYARAAHRRFFAAVHAGRIEACSLERFETMTSLELTGDDGTLRDDLPPIQRFLNRCLALTIEMQNAVFEAFTGILSDIVEAAIAGGTYDIGLETLKAERFTVTDRKVIYEDASGATTTALTIEAVHRNTPMSIDEAMDMSRGENRSRLLVNEQSGRAAVEVPASALMGDDGGIVERVRLVRPMGSESMTLIEMKASHWTPVEPDAFQAAWEAETTGIPEFSTSTLTIISGLLLPIWDRLPEENCRVYRLQTETGERVIGRMVTTDQLGAVFDNLGLSKGAKIALKPEEIEEAVMQRGTSIPLLGDMALRRSRVMNANRMEVIGFDPAHLPLLKNLGCMTEIIQWKTRLFVPLGDRVALERVLERFPLRGL</sequence>
<accession>Q0FXP2</accession>
<dbReference type="Gene3D" id="3.40.50.300">
    <property type="entry name" value="P-loop containing nucleotide triphosphate hydrolases"/>
    <property type="match status" value="1"/>
</dbReference>
<protein>
    <submittedName>
        <fullName evidence="5">Putative methylase/helicase</fullName>
    </submittedName>
</protein>
<keyword evidence="6" id="KW-1185">Reference proteome</keyword>
<gene>
    <name evidence="5" type="ORF">FP2506_00465</name>
</gene>
<evidence type="ECO:0000256" key="2">
    <source>
        <dbReference type="SAM" id="MobiDB-lite"/>
    </source>
</evidence>
<name>Q0FXP2_9HYPH</name>
<feature type="region of interest" description="Disordered" evidence="2">
    <location>
        <begin position="372"/>
        <end position="431"/>
    </location>
</feature>
<dbReference type="Proteomes" id="UP000004310">
    <property type="component" value="Unassembled WGS sequence"/>
</dbReference>
<dbReference type="SUPFAM" id="SSF53335">
    <property type="entry name" value="S-adenosyl-L-methionine-dependent methyltransferases"/>
    <property type="match status" value="1"/>
</dbReference>
<dbReference type="Pfam" id="PF13872">
    <property type="entry name" value="AAA_34"/>
    <property type="match status" value="1"/>
</dbReference>
<dbReference type="eggNOG" id="COG0553">
    <property type="taxonomic scope" value="Bacteria"/>
</dbReference>
<comment type="caution">
    <text evidence="5">The sequence shown here is derived from an EMBL/GenBank/DDBJ whole genome shotgun (WGS) entry which is preliminary data.</text>
</comment>
<dbReference type="Pfam" id="PF13871">
    <property type="entry name" value="Helicase_C_4"/>
    <property type="match status" value="1"/>
</dbReference>
<comment type="similarity">
    <text evidence="1">Belongs to the SBNO family.</text>
</comment>
<reference evidence="5 6" key="1">
    <citation type="journal article" date="2010" name="J. Bacteriol.">
        <title>Genome sequence of Fulvimarina pelagi HTCC2506T, a Mn(II)-oxidizing alphaproteobacterium possessing an aerobic anoxygenic photosynthetic gene cluster and Xanthorhodopsin.</title>
        <authorList>
            <person name="Kang I."/>
            <person name="Oh H.M."/>
            <person name="Lim S.I."/>
            <person name="Ferriera S."/>
            <person name="Giovannoni S.J."/>
            <person name="Cho J.C."/>
        </authorList>
    </citation>
    <scope>NUCLEOTIDE SEQUENCE [LARGE SCALE GENOMIC DNA]</scope>
    <source>
        <strain evidence="5 6">HTCC2506</strain>
    </source>
</reference>
<dbReference type="SUPFAM" id="SSF52540">
    <property type="entry name" value="P-loop containing nucleoside triphosphate hydrolases"/>
    <property type="match status" value="1"/>
</dbReference>
<dbReference type="InterPro" id="IPR026937">
    <property type="entry name" value="SBNO_Helicase_C_dom"/>
</dbReference>
<keyword evidence="5" id="KW-0378">Hydrolase</keyword>
<proteinExistence type="inferred from homology"/>
<evidence type="ECO:0000259" key="4">
    <source>
        <dbReference type="Pfam" id="PF13872"/>
    </source>
</evidence>
<evidence type="ECO:0000313" key="5">
    <source>
        <dbReference type="EMBL" id="EAU39841.1"/>
    </source>
</evidence>
<evidence type="ECO:0000259" key="3">
    <source>
        <dbReference type="Pfam" id="PF13871"/>
    </source>
</evidence>
<dbReference type="Gene3D" id="3.40.50.150">
    <property type="entry name" value="Vaccinia Virus protein VP39"/>
    <property type="match status" value="1"/>
</dbReference>
<dbReference type="RefSeq" id="WP_007068980.1">
    <property type="nucleotide sequence ID" value="NZ_DS022273.1"/>
</dbReference>
<dbReference type="HOGENOM" id="CLU_004986_1_0_5"/>
<dbReference type="InterPro" id="IPR039187">
    <property type="entry name" value="SNO_AAA"/>
</dbReference>
<dbReference type="STRING" id="217511.GCA_001463845_03253"/>
<dbReference type="InterPro" id="IPR027417">
    <property type="entry name" value="P-loop_NTPase"/>
</dbReference>
<evidence type="ECO:0000313" key="6">
    <source>
        <dbReference type="Proteomes" id="UP000004310"/>
    </source>
</evidence>
<dbReference type="GO" id="GO:0008168">
    <property type="term" value="F:methyltransferase activity"/>
    <property type="evidence" value="ECO:0007669"/>
    <property type="project" value="UniProtKB-KW"/>
</dbReference>
<dbReference type="InterPro" id="IPR026741">
    <property type="entry name" value="SNO"/>
</dbReference>
<dbReference type="GO" id="GO:0004386">
    <property type="term" value="F:helicase activity"/>
    <property type="evidence" value="ECO:0007669"/>
    <property type="project" value="UniProtKB-KW"/>
</dbReference>
<keyword evidence="5" id="KW-0808">Transferase</keyword>
<keyword evidence="5" id="KW-0547">Nucleotide-binding</keyword>
<dbReference type="GO" id="GO:0006355">
    <property type="term" value="P:regulation of DNA-templated transcription"/>
    <property type="evidence" value="ECO:0007669"/>
    <property type="project" value="InterPro"/>
</dbReference>
<dbReference type="GO" id="GO:0032259">
    <property type="term" value="P:methylation"/>
    <property type="evidence" value="ECO:0007669"/>
    <property type="project" value="UniProtKB-KW"/>
</dbReference>